<dbReference type="RefSeq" id="WP_146308739.1">
    <property type="nucleotide sequence ID" value="NZ_CP041663.1"/>
</dbReference>
<dbReference type="SUPFAM" id="SSF82185">
    <property type="entry name" value="Histone H3 K4-specific methyltransferase SET7/9 N-terminal domain"/>
    <property type="match status" value="1"/>
</dbReference>
<dbReference type="OrthoDB" id="9785122at2"/>
<protein>
    <recommendedName>
        <fullName evidence="3">Toxin-antitoxin system YwqK family antitoxin</fullName>
    </recommendedName>
</protein>
<dbReference type="Gene3D" id="2.20.110.10">
    <property type="entry name" value="Histone H3 K4-specific methyltransferase SET7/9 N-terminal domain"/>
    <property type="match status" value="1"/>
</dbReference>
<evidence type="ECO:0000313" key="1">
    <source>
        <dbReference type="EMBL" id="QDY88269.1"/>
    </source>
</evidence>
<proteinExistence type="predicted"/>
<sequence>MIVSFDKSKKQFMVKYNVSDDKFIIDKLNVKWNKETNTFTLKGQRVIKDQNNSTLMTSMYNENGDLEGEMIEYYDDPKSRQNIVKTTVNWVNNKKEGIEISKYPSGNFKSQGRWKEGMRDGVWYTFFDSKHNDGKPFEATIQSYKMGVKHGKFIEWYEDTGKIISEEVYKNGIPE</sequence>
<reference evidence="2" key="1">
    <citation type="submission" date="2019-07" db="EMBL/GenBank/DDBJ databases">
        <title>Complete genome sequences of three Mycoplasma sp. 1220 strains.</title>
        <authorList>
            <person name="Grozner D."/>
            <person name="Forro B."/>
            <person name="Kovacs A.B."/>
            <person name="Marton S."/>
            <person name="Banyai K."/>
            <person name="Kreizinger Z."/>
            <person name="Sulyok K.M."/>
            <person name="Gyuranecz M."/>
        </authorList>
    </citation>
    <scope>NUCLEOTIDE SEQUENCE [LARGE SCALE GENOMIC DNA]</scope>
    <source>
        <strain evidence="2">MYCAV93</strain>
    </source>
</reference>
<accession>A0A5B8K0M2</accession>
<dbReference type="EMBL" id="CP041663">
    <property type="protein sequence ID" value="QDY88269.1"/>
    <property type="molecule type" value="Genomic_DNA"/>
</dbReference>
<dbReference type="Proteomes" id="UP000317512">
    <property type="component" value="Chromosome"/>
</dbReference>
<name>A0A5B8K0M2_9MOLU</name>
<gene>
    <name evidence="1" type="ORF">FOY43_01140</name>
</gene>
<evidence type="ECO:0008006" key="3">
    <source>
        <dbReference type="Google" id="ProtNLM"/>
    </source>
</evidence>
<dbReference type="AlphaFoldDB" id="A0A5B8K0M2"/>
<organism evidence="1 2">
    <name type="scientific">Mycoplasma anserisalpingitidis</name>
    <dbReference type="NCBI Taxonomy" id="519450"/>
    <lineage>
        <taxon>Bacteria</taxon>
        <taxon>Bacillati</taxon>
        <taxon>Mycoplasmatota</taxon>
        <taxon>Mollicutes</taxon>
        <taxon>Mycoplasmataceae</taxon>
        <taxon>Mycoplasma</taxon>
    </lineage>
</organism>
<evidence type="ECO:0000313" key="2">
    <source>
        <dbReference type="Proteomes" id="UP000317512"/>
    </source>
</evidence>